<feature type="non-terminal residue" evidence="1">
    <location>
        <position position="1"/>
    </location>
</feature>
<proteinExistence type="predicted"/>
<accession>A0A0F8WRU8</accession>
<protein>
    <recommendedName>
        <fullName evidence="2">Phosphoadenosine phosphosulphate reductase domain-containing protein</fullName>
    </recommendedName>
</protein>
<sequence length="92" mass="10268">LGWLWDRIKESGIEHHPAYDLGMPRLSCIFCIFAPKAALILAGQHNPELLEEYCQVEREIGHAFKQGLKIQEVQDAITQGATGGDMSGSWNM</sequence>
<dbReference type="Gene3D" id="3.40.50.620">
    <property type="entry name" value="HUPs"/>
    <property type="match status" value="1"/>
</dbReference>
<evidence type="ECO:0000313" key="1">
    <source>
        <dbReference type="EMBL" id="KKK59368.1"/>
    </source>
</evidence>
<dbReference type="InterPro" id="IPR014729">
    <property type="entry name" value="Rossmann-like_a/b/a_fold"/>
</dbReference>
<organism evidence="1">
    <name type="scientific">marine sediment metagenome</name>
    <dbReference type="NCBI Taxonomy" id="412755"/>
    <lineage>
        <taxon>unclassified sequences</taxon>
        <taxon>metagenomes</taxon>
        <taxon>ecological metagenomes</taxon>
    </lineage>
</organism>
<dbReference type="EMBL" id="LAZR01063515">
    <property type="protein sequence ID" value="KKK59368.1"/>
    <property type="molecule type" value="Genomic_DNA"/>
</dbReference>
<gene>
    <name evidence="1" type="ORF">LCGC14_3035120</name>
</gene>
<name>A0A0F8WRU8_9ZZZZ</name>
<evidence type="ECO:0008006" key="2">
    <source>
        <dbReference type="Google" id="ProtNLM"/>
    </source>
</evidence>
<dbReference type="AlphaFoldDB" id="A0A0F8WRU8"/>
<comment type="caution">
    <text evidence="1">The sequence shown here is derived from an EMBL/GenBank/DDBJ whole genome shotgun (WGS) entry which is preliminary data.</text>
</comment>
<reference evidence="1" key="1">
    <citation type="journal article" date="2015" name="Nature">
        <title>Complex archaea that bridge the gap between prokaryotes and eukaryotes.</title>
        <authorList>
            <person name="Spang A."/>
            <person name="Saw J.H."/>
            <person name="Jorgensen S.L."/>
            <person name="Zaremba-Niedzwiedzka K."/>
            <person name="Martijn J."/>
            <person name="Lind A.E."/>
            <person name="van Eijk R."/>
            <person name="Schleper C."/>
            <person name="Guy L."/>
            <person name="Ettema T.J."/>
        </authorList>
    </citation>
    <scope>NUCLEOTIDE SEQUENCE</scope>
</reference>